<dbReference type="Proteomes" id="UP001057402">
    <property type="component" value="Chromosome 4"/>
</dbReference>
<keyword evidence="2" id="KW-1185">Reference proteome</keyword>
<sequence length="110" mass="12203">MTTKKRMVNISATTLLLRDDDVEAALAFFKALIRSILARFNEADSDISWISMRSEALSDGPLGGRGGFEGFLLFTLCFLSLKSSALHYRQFVLPPIHLSSQFPKLPPDLA</sequence>
<gene>
    <name evidence="1" type="ORF">MLD38_016383</name>
</gene>
<protein>
    <submittedName>
        <fullName evidence="1">Uncharacterized protein</fullName>
    </submittedName>
</protein>
<name>A0ACB9RJA1_9MYRT</name>
<proteinExistence type="predicted"/>
<organism evidence="1 2">
    <name type="scientific">Melastoma candidum</name>
    <dbReference type="NCBI Taxonomy" id="119954"/>
    <lineage>
        <taxon>Eukaryota</taxon>
        <taxon>Viridiplantae</taxon>
        <taxon>Streptophyta</taxon>
        <taxon>Embryophyta</taxon>
        <taxon>Tracheophyta</taxon>
        <taxon>Spermatophyta</taxon>
        <taxon>Magnoliopsida</taxon>
        <taxon>eudicotyledons</taxon>
        <taxon>Gunneridae</taxon>
        <taxon>Pentapetalae</taxon>
        <taxon>rosids</taxon>
        <taxon>malvids</taxon>
        <taxon>Myrtales</taxon>
        <taxon>Melastomataceae</taxon>
        <taxon>Melastomatoideae</taxon>
        <taxon>Melastomateae</taxon>
        <taxon>Melastoma</taxon>
    </lineage>
</organism>
<accession>A0ACB9RJA1</accession>
<evidence type="ECO:0000313" key="2">
    <source>
        <dbReference type="Proteomes" id="UP001057402"/>
    </source>
</evidence>
<comment type="caution">
    <text evidence="1">The sequence shown here is derived from an EMBL/GenBank/DDBJ whole genome shotgun (WGS) entry which is preliminary data.</text>
</comment>
<reference evidence="2" key="1">
    <citation type="journal article" date="2023" name="Front. Plant Sci.">
        <title>Chromosomal-level genome assembly of Melastoma candidum provides insights into trichome evolution.</title>
        <authorList>
            <person name="Zhong Y."/>
            <person name="Wu W."/>
            <person name="Sun C."/>
            <person name="Zou P."/>
            <person name="Liu Y."/>
            <person name="Dai S."/>
            <person name="Zhou R."/>
        </authorList>
    </citation>
    <scope>NUCLEOTIDE SEQUENCE [LARGE SCALE GENOMIC DNA]</scope>
</reference>
<dbReference type="EMBL" id="CM042883">
    <property type="protein sequence ID" value="KAI4378970.1"/>
    <property type="molecule type" value="Genomic_DNA"/>
</dbReference>
<evidence type="ECO:0000313" key="1">
    <source>
        <dbReference type="EMBL" id="KAI4378970.1"/>
    </source>
</evidence>